<gene>
    <name evidence="2" type="ORF">BDV23DRAFT_149820</name>
</gene>
<feature type="compositionally biased region" description="Low complexity" evidence="1">
    <location>
        <begin position="164"/>
        <end position="173"/>
    </location>
</feature>
<dbReference type="EMBL" id="ML735231">
    <property type="protein sequence ID" value="KAE8393263.1"/>
    <property type="molecule type" value="Genomic_DNA"/>
</dbReference>
<dbReference type="Proteomes" id="UP000326877">
    <property type="component" value="Unassembled WGS sequence"/>
</dbReference>
<feature type="region of interest" description="Disordered" evidence="1">
    <location>
        <begin position="215"/>
        <end position="253"/>
    </location>
</feature>
<reference evidence="2" key="1">
    <citation type="submission" date="2019-04" db="EMBL/GenBank/DDBJ databases">
        <title>Friends and foes A comparative genomics studyof 23 Aspergillus species from section Flavi.</title>
        <authorList>
            <consortium name="DOE Joint Genome Institute"/>
            <person name="Kjaerbolling I."/>
            <person name="Vesth T."/>
            <person name="Frisvad J.C."/>
            <person name="Nybo J.L."/>
            <person name="Theobald S."/>
            <person name="Kildgaard S."/>
            <person name="Isbrandt T."/>
            <person name="Kuo A."/>
            <person name="Sato A."/>
            <person name="Lyhne E.K."/>
            <person name="Kogle M.E."/>
            <person name="Wiebenga A."/>
            <person name="Kun R.S."/>
            <person name="Lubbers R.J."/>
            <person name="Makela M.R."/>
            <person name="Barry K."/>
            <person name="Chovatia M."/>
            <person name="Clum A."/>
            <person name="Daum C."/>
            <person name="Haridas S."/>
            <person name="He G."/>
            <person name="LaButti K."/>
            <person name="Lipzen A."/>
            <person name="Mondo S."/>
            <person name="Riley R."/>
            <person name="Salamov A."/>
            <person name="Simmons B.A."/>
            <person name="Magnuson J.K."/>
            <person name="Henrissat B."/>
            <person name="Mortensen U.H."/>
            <person name="Larsen T.O."/>
            <person name="Devries R.P."/>
            <person name="Grigoriev I.V."/>
            <person name="Machida M."/>
            <person name="Baker S.E."/>
            <person name="Andersen M.R."/>
        </authorList>
    </citation>
    <scope>NUCLEOTIDE SEQUENCE [LARGE SCALE GENOMIC DNA]</scope>
    <source>
        <strain evidence="2">IBT 14317</strain>
    </source>
</reference>
<evidence type="ECO:0000313" key="2">
    <source>
        <dbReference type="EMBL" id="KAE8393263.1"/>
    </source>
</evidence>
<dbReference type="AlphaFoldDB" id="A0A5N7CIB0"/>
<name>A0A5N7CIB0_PETAA</name>
<feature type="compositionally biased region" description="Polar residues" evidence="1">
    <location>
        <begin position="225"/>
        <end position="243"/>
    </location>
</feature>
<protein>
    <submittedName>
        <fullName evidence="2">Uncharacterized protein</fullName>
    </submittedName>
</protein>
<organism evidence="2">
    <name type="scientific">Petromyces alliaceus</name>
    <name type="common">Aspergillus alliaceus</name>
    <dbReference type="NCBI Taxonomy" id="209559"/>
    <lineage>
        <taxon>Eukaryota</taxon>
        <taxon>Fungi</taxon>
        <taxon>Dikarya</taxon>
        <taxon>Ascomycota</taxon>
        <taxon>Pezizomycotina</taxon>
        <taxon>Eurotiomycetes</taxon>
        <taxon>Eurotiomycetidae</taxon>
        <taxon>Eurotiales</taxon>
        <taxon>Aspergillaceae</taxon>
        <taxon>Aspergillus</taxon>
        <taxon>Aspergillus subgen. Circumdati</taxon>
    </lineage>
</organism>
<proteinExistence type="predicted"/>
<dbReference type="OrthoDB" id="5366332at2759"/>
<feature type="region of interest" description="Disordered" evidence="1">
    <location>
        <begin position="1"/>
        <end position="66"/>
    </location>
</feature>
<feature type="region of interest" description="Disordered" evidence="1">
    <location>
        <begin position="110"/>
        <end position="200"/>
    </location>
</feature>
<accession>A0A5N7CIB0</accession>
<feature type="compositionally biased region" description="Polar residues" evidence="1">
    <location>
        <begin position="113"/>
        <end position="125"/>
    </location>
</feature>
<sequence length="397" mass="43703">MTSITCHRQSHPHGGYTYSVPHGDHHNNSNNSRPLHMVQTTLTPTALGPGTGNPPSCLAGSQLPPSLDISSPNLNALSDTETTKELTKITVDTSKTASISYDLADDMGLSMAESPTNHTNITPGLSPTPDKPRISKRKRTSSPPSPSSTSPGDHRRSTSRSTRRSAQTNRQSSLHSHRRAATLTAPLTPSVSTKDQESKREDLLALHRESCRLFQDSGRHERASLSPTTYSSPPRTVRTSSEAGSPPVSPVLPTQFSMVSEDLTGQDPQKDPVLHTVPITSTIPDDGYISPIQTSATVIDWTSPSTRRREYKKIDRASSGVRGFWRRVAPKWCQFGHDRTPFFEEKGGKRNYEGSVRRFRMDLPEEPVPERKTSAIQALKLKQKLGTVKMGSRRRSE</sequence>
<evidence type="ECO:0000256" key="1">
    <source>
        <dbReference type="SAM" id="MobiDB-lite"/>
    </source>
</evidence>